<dbReference type="Proteomes" id="UP000632154">
    <property type="component" value="Unassembled WGS sequence"/>
</dbReference>
<feature type="domain" description="Knr4/Smi1-like" evidence="1">
    <location>
        <begin position="43"/>
        <end position="186"/>
    </location>
</feature>
<accession>A0ABQ3K6T8</accession>
<evidence type="ECO:0000313" key="2">
    <source>
        <dbReference type="EMBL" id="GHG05490.1"/>
    </source>
</evidence>
<dbReference type="SMART" id="SM00860">
    <property type="entry name" value="SMI1_KNR4"/>
    <property type="match status" value="2"/>
</dbReference>
<organism evidence="2 3">
    <name type="scientific">Deinococcus piscis</name>
    <dbReference type="NCBI Taxonomy" id="394230"/>
    <lineage>
        <taxon>Bacteria</taxon>
        <taxon>Thermotogati</taxon>
        <taxon>Deinococcota</taxon>
        <taxon>Deinococci</taxon>
        <taxon>Deinococcales</taxon>
        <taxon>Deinococcaceae</taxon>
        <taxon>Deinococcus</taxon>
    </lineage>
</organism>
<dbReference type="EMBL" id="BNAL01000021">
    <property type="protein sequence ID" value="GHG05490.1"/>
    <property type="molecule type" value="Genomic_DNA"/>
</dbReference>
<dbReference type="InterPro" id="IPR018958">
    <property type="entry name" value="Knr4/Smi1-like_dom"/>
</dbReference>
<dbReference type="Gene3D" id="3.40.1580.10">
    <property type="entry name" value="SMI1/KNR4-like"/>
    <property type="match status" value="1"/>
</dbReference>
<dbReference type="SUPFAM" id="SSF160631">
    <property type="entry name" value="SMI1/KNR4-like"/>
    <property type="match status" value="2"/>
</dbReference>
<dbReference type="PANTHER" id="PTHR47432">
    <property type="entry name" value="CELL WALL ASSEMBLY REGULATOR SMI1"/>
    <property type="match status" value="1"/>
</dbReference>
<name>A0ABQ3K6T8_9DEIO</name>
<dbReference type="InterPro" id="IPR051873">
    <property type="entry name" value="KNR4/SMI1_regulator"/>
</dbReference>
<keyword evidence="3" id="KW-1185">Reference proteome</keyword>
<protein>
    <recommendedName>
        <fullName evidence="1">Knr4/Smi1-like domain-containing protein</fullName>
    </recommendedName>
</protein>
<dbReference type="Pfam" id="PF09346">
    <property type="entry name" value="SMI1_KNR4"/>
    <property type="match status" value="2"/>
</dbReference>
<evidence type="ECO:0000313" key="3">
    <source>
        <dbReference type="Proteomes" id="UP000632154"/>
    </source>
</evidence>
<evidence type="ECO:0000259" key="1">
    <source>
        <dbReference type="SMART" id="SM00860"/>
    </source>
</evidence>
<dbReference type="PANTHER" id="PTHR47432:SF1">
    <property type="entry name" value="CELL WALL ASSEMBLY REGULATOR SMI1"/>
    <property type="match status" value="1"/>
</dbReference>
<dbReference type="InterPro" id="IPR037883">
    <property type="entry name" value="Knr4/Smi1-like_sf"/>
</dbReference>
<proteinExistence type="predicted"/>
<reference evidence="3" key="1">
    <citation type="journal article" date="2019" name="Int. J. Syst. Evol. Microbiol.">
        <title>The Global Catalogue of Microorganisms (GCM) 10K type strain sequencing project: providing services to taxonomists for standard genome sequencing and annotation.</title>
        <authorList>
            <consortium name="The Broad Institute Genomics Platform"/>
            <consortium name="The Broad Institute Genome Sequencing Center for Infectious Disease"/>
            <person name="Wu L."/>
            <person name="Ma J."/>
        </authorList>
    </citation>
    <scope>NUCLEOTIDE SEQUENCE [LARGE SCALE GENOMIC DNA]</scope>
    <source>
        <strain evidence="3">CGMCC 1.18439</strain>
    </source>
</reference>
<feature type="domain" description="Knr4/Smi1-like" evidence="1">
    <location>
        <begin position="273"/>
        <end position="395"/>
    </location>
</feature>
<dbReference type="RefSeq" id="WP_189643317.1">
    <property type="nucleotide sequence ID" value="NZ_BNAL01000021.1"/>
</dbReference>
<comment type="caution">
    <text evidence="2">The sequence shown here is derived from an EMBL/GenBank/DDBJ whole genome shotgun (WGS) entry which is preliminary data.</text>
</comment>
<gene>
    <name evidence="2" type="ORF">GCM10017783_17590</name>
</gene>
<sequence>MSISVTSLPSPLAEDAPLSAVLERLDAWYAQYAPAIAATLRPGATEAELDALEAQLGQELPSDFRALYRWHDGQNWSVGGVFGLDWMPLAEVGSQWQMWADIARENSDMNLSIHPLSYPTGAIREQYASAVWVPFLHDGGGNNVALDLGPDVVGQAGQVVTTGRDENHRYVLASSVEGFLREYLRRLESGQVVVQALDGFEGEMWDVTLTDAAGQAHDGYYQLGNLFPGFGAAPATPSKNPQSGGMPLSEALPRLEAFLAAHHPDLLTALPPGASEAELNAAEARLGKPLPPEVRLWYAHHRDWGELFGLRSIPLDELGTADPATFGPPDARGTVEPFSPYSDPSSAANWLPLWEDGMGGYVGLNLANYGDVRTFGASVSPRHLLNERLDGLLHRYVRFAEAGLLIRDGFSLRVPDVQGQTGTGAAAAFPGFGVAPAQLDFSAP</sequence>